<dbReference type="Pfam" id="PF03595">
    <property type="entry name" value="SLAC1"/>
    <property type="match status" value="1"/>
</dbReference>
<feature type="transmembrane region" description="Helical" evidence="6">
    <location>
        <begin position="90"/>
        <end position="112"/>
    </location>
</feature>
<feature type="transmembrane region" description="Helical" evidence="6">
    <location>
        <begin position="197"/>
        <end position="217"/>
    </location>
</feature>
<sequence>MSISRPLPGQLNQASSNSGCHSPPYADLEEGLSRDAVNHQDRLKRKFIGNEGTGLRSTGNTIPNETTATEKQDGQRNGVKRYSYRDRLGCYTWTFFTLTMATGGMANVLHSIPFRPRWLRIIGATIMLFNIGLFLLNCTFLALRFRWNPGSFRASFTRPKESLFVPASVVSAGTILINICQYGIPNTGVWLQTTMQILFWVYAGIAFIASATIYLIIWSTQAFPVHTMTPIWIFPAYPLLLLAPFAANLIDAIPDATAAARISSLSIAFGAVTIQGTGFLISLMIYGAFIYRLMTQKLPRGGARPGMFVSVGPSGFTVAGIVLLGDTLPKIMPDGYRGHPDAPFFLQLLAFMVGLWLWGLCVWFFVVSVGAHHKFARPDRPKYRLDFDMTWFSFVFPNTALVTATQAIAKAFDSYAMKIVATTMSGLLVVVWLSVLGMMVKSFCCKELLWPEEDEA</sequence>
<feature type="region of interest" description="Disordered" evidence="5">
    <location>
        <begin position="48"/>
        <end position="77"/>
    </location>
</feature>
<dbReference type="Proteomes" id="UP001629113">
    <property type="component" value="Unassembled WGS sequence"/>
</dbReference>
<dbReference type="InterPro" id="IPR004695">
    <property type="entry name" value="SLAC1/Mae1/Ssu1/TehA"/>
</dbReference>
<dbReference type="Gene3D" id="1.50.10.150">
    <property type="entry name" value="Voltage-dependent anion channel"/>
    <property type="match status" value="1"/>
</dbReference>
<keyword evidence="8" id="KW-1185">Reference proteome</keyword>
<evidence type="ECO:0000313" key="8">
    <source>
        <dbReference type="Proteomes" id="UP001629113"/>
    </source>
</evidence>
<dbReference type="InterPro" id="IPR030185">
    <property type="entry name" value="Mae1"/>
</dbReference>
<feature type="transmembrane region" description="Helical" evidence="6">
    <location>
        <begin position="229"/>
        <end position="247"/>
    </location>
</feature>
<keyword evidence="2 6" id="KW-0812">Transmembrane</keyword>
<feature type="transmembrane region" description="Helical" evidence="6">
    <location>
        <begin position="267"/>
        <end position="294"/>
    </location>
</feature>
<feature type="transmembrane region" description="Helical" evidence="6">
    <location>
        <begin position="163"/>
        <end position="185"/>
    </location>
</feature>
<feature type="transmembrane region" description="Helical" evidence="6">
    <location>
        <begin position="415"/>
        <end position="440"/>
    </location>
</feature>
<evidence type="ECO:0000256" key="3">
    <source>
        <dbReference type="ARBA" id="ARBA00022989"/>
    </source>
</evidence>
<feature type="compositionally biased region" description="Polar residues" evidence="5">
    <location>
        <begin position="10"/>
        <end position="20"/>
    </location>
</feature>
<evidence type="ECO:0000313" key="7">
    <source>
        <dbReference type="EMBL" id="KAL3420542.1"/>
    </source>
</evidence>
<evidence type="ECO:0000256" key="6">
    <source>
        <dbReference type="SAM" id="Phobius"/>
    </source>
</evidence>
<evidence type="ECO:0000256" key="4">
    <source>
        <dbReference type="ARBA" id="ARBA00023136"/>
    </source>
</evidence>
<accession>A0ABR4PB48</accession>
<dbReference type="PANTHER" id="PTHR31162:SF3">
    <property type="entry name" value="TRANSPORTER_MALIC ACID TRANSPORT PROTEIN, PUTATIVE-RELATED"/>
    <property type="match status" value="1"/>
</dbReference>
<feature type="transmembrane region" description="Helical" evidence="6">
    <location>
        <begin position="390"/>
        <end position="409"/>
    </location>
</feature>
<dbReference type="InterPro" id="IPR038665">
    <property type="entry name" value="Voltage-dep_anion_channel_sf"/>
</dbReference>
<feature type="transmembrane region" description="Helical" evidence="6">
    <location>
        <begin position="118"/>
        <end position="143"/>
    </location>
</feature>
<comment type="caution">
    <text evidence="7">The sequence shown here is derived from an EMBL/GenBank/DDBJ whole genome shotgun (WGS) entry which is preliminary data.</text>
</comment>
<keyword evidence="3 6" id="KW-1133">Transmembrane helix</keyword>
<reference evidence="7 8" key="1">
    <citation type="submission" date="2024-06" db="EMBL/GenBank/DDBJ databases">
        <title>Complete genome of Phlyctema vagabunda strain 19-DSS-EL-015.</title>
        <authorList>
            <person name="Fiorenzani C."/>
        </authorList>
    </citation>
    <scope>NUCLEOTIDE SEQUENCE [LARGE SCALE GENOMIC DNA]</scope>
    <source>
        <strain evidence="7 8">19-DSS-EL-015</strain>
    </source>
</reference>
<feature type="compositionally biased region" description="Polar residues" evidence="5">
    <location>
        <begin position="55"/>
        <end position="67"/>
    </location>
</feature>
<evidence type="ECO:0000256" key="2">
    <source>
        <dbReference type="ARBA" id="ARBA00022692"/>
    </source>
</evidence>
<name>A0ABR4PB48_9HELO</name>
<organism evidence="7 8">
    <name type="scientific">Phlyctema vagabunda</name>
    <dbReference type="NCBI Taxonomy" id="108571"/>
    <lineage>
        <taxon>Eukaryota</taxon>
        <taxon>Fungi</taxon>
        <taxon>Dikarya</taxon>
        <taxon>Ascomycota</taxon>
        <taxon>Pezizomycotina</taxon>
        <taxon>Leotiomycetes</taxon>
        <taxon>Helotiales</taxon>
        <taxon>Dermateaceae</taxon>
        <taxon>Phlyctema</taxon>
    </lineage>
</organism>
<protein>
    <submittedName>
        <fullName evidence="7">C4-dicarboxylate transporter malic acid transporter</fullName>
    </submittedName>
</protein>
<gene>
    <name evidence="7" type="ORF">PVAG01_06987</name>
</gene>
<evidence type="ECO:0000256" key="1">
    <source>
        <dbReference type="ARBA" id="ARBA00004141"/>
    </source>
</evidence>
<feature type="transmembrane region" description="Helical" evidence="6">
    <location>
        <begin position="306"/>
        <end position="324"/>
    </location>
</feature>
<comment type="subcellular location">
    <subcellularLocation>
        <location evidence="1">Membrane</location>
        <topology evidence="1">Multi-pass membrane protein</topology>
    </subcellularLocation>
</comment>
<evidence type="ECO:0000256" key="5">
    <source>
        <dbReference type="SAM" id="MobiDB-lite"/>
    </source>
</evidence>
<dbReference type="EMBL" id="JBFCZG010000006">
    <property type="protein sequence ID" value="KAL3420542.1"/>
    <property type="molecule type" value="Genomic_DNA"/>
</dbReference>
<proteinExistence type="predicted"/>
<dbReference type="CDD" id="cd09317">
    <property type="entry name" value="TDT_Mae1_like"/>
    <property type="match status" value="1"/>
</dbReference>
<feature type="transmembrane region" description="Helical" evidence="6">
    <location>
        <begin position="344"/>
        <end position="369"/>
    </location>
</feature>
<dbReference type="PANTHER" id="PTHR31162">
    <property type="entry name" value="MALIC ACID TRANSPORT PROTEIN-RELATED"/>
    <property type="match status" value="1"/>
</dbReference>
<keyword evidence="4 6" id="KW-0472">Membrane</keyword>
<feature type="region of interest" description="Disordered" evidence="5">
    <location>
        <begin position="1"/>
        <end position="28"/>
    </location>
</feature>